<dbReference type="InterPro" id="IPR003673">
    <property type="entry name" value="CoA-Trfase_fam_III"/>
</dbReference>
<reference evidence="3 4" key="1">
    <citation type="submission" date="2019-02" db="EMBL/GenBank/DDBJ databases">
        <title>Isolation and identification of novel species under the genus Muribaculum.</title>
        <authorList>
            <person name="Miyake S."/>
            <person name="Ding Y."/>
            <person name="Low A."/>
            <person name="Soh M."/>
            <person name="Seedorf H."/>
        </authorList>
    </citation>
    <scope>NUCLEOTIDE SEQUENCE [LARGE SCALE GENOMIC DNA]</scope>
    <source>
        <strain evidence="3 4">TLL-A3</strain>
    </source>
</reference>
<dbReference type="GO" id="GO:0033608">
    <property type="term" value="F:formyl-CoA transferase activity"/>
    <property type="evidence" value="ECO:0007669"/>
    <property type="project" value="InterPro"/>
</dbReference>
<protein>
    <recommendedName>
        <fullName evidence="1">Formyl-CoA:oxalate CoA-transferase</fullName>
    </recommendedName>
</protein>
<dbReference type="RefSeq" id="WP_135472280.1">
    <property type="nucleotide sequence ID" value="NZ_CASCVZ010000037.1"/>
</dbReference>
<dbReference type="GeneID" id="82150498"/>
<dbReference type="SUPFAM" id="SSF89796">
    <property type="entry name" value="CoA-transferase family III (CaiB/BaiF)"/>
    <property type="match status" value="1"/>
</dbReference>
<dbReference type="InterPro" id="IPR050483">
    <property type="entry name" value="CoA-transferase_III_domain"/>
</dbReference>
<dbReference type="InterPro" id="IPR044855">
    <property type="entry name" value="CoA-Trfase_III_dom3_sf"/>
</dbReference>
<comment type="caution">
    <text evidence="3">The sequence shown here is derived from an EMBL/GenBank/DDBJ whole genome shotgun (WGS) entry which is preliminary data.</text>
</comment>
<dbReference type="NCBIfam" id="TIGR03253">
    <property type="entry name" value="oxalate_frc"/>
    <property type="match status" value="1"/>
</dbReference>
<organism evidence="3 4">
    <name type="scientific">Duncaniella freteri</name>
    <dbReference type="NCBI Taxonomy" id="2530391"/>
    <lineage>
        <taxon>Bacteria</taxon>
        <taxon>Pseudomonadati</taxon>
        <taxon>Bacteroidota</taxon>
        <taxon>Bacteroidia</taxon>
        <taxon>Bacteroidales</taxon>
        <taxon>Muribaculaceae</taxon>
        <taxon>Duncaniella</taxon>
    </lineage>
</organism>
<dbReference type="EMBL" id="SJSA01000002">
    <property type="protein sequence ID" value="TGG36546.1"/>
    <property type="molecule type" value="Genomic_DNA"/>
</dbReference>
<accession>A0A4Z0V431</accession>
<name>A0A4Z0V431_9BACT</name>
<evidence type="ECO:0000256" key="2">
    <source>
        <dbReference type="ARBA" id="ARBA00022679"/>
    </source>
</evidence>
<dbReference type="Gene3D" id="3.30.1540.10">
    <property type="entry name" value="formyl-coa transferase, domain 3"/>
    <property type="match status" value="1"/>
</dbReference>
<gene>
    <name evidence="3" type="primary">frc</name>
    <name evidence="3" type="ORF">EZ315_11920</name>
</gene>
<evidence type="ECO:0000313" key="4">
    <source>
        <dbReference type="Proteomes" id="UP000297635"/>
    </source>
</evidence>
<dbReference type="InterPro" id="IPR017659">
    <property type="entry name" value="Formyl_CoA_transfer"/>
</dbReference>
<sequence>MNTAPLQGIKVIDFTEVQSGPSCTQLLAWLGAEVIKIERPGVGDATRNELQFDPDCPSYYFLQLNSNKKSLTLDAKTPDGKEILTKLIQSCDIFIENLHPGAIDKLGFGWDAVHKLNPKCIYGTIKGFPVASQYSSLKAYEPVAQVTAGAASTTGWYEGDYNIPTQSGAALGDSNTGMHLTIGVLAALAQREKTGEGCYVYQSMHNACLNLCRIKTRDQLTLDRIGYLTQFPQYPDGKFGDCVPRSGNTEGSGVLGWTYKCKNWANDPNDYVYVILQRGAKDFELACHALGFDDWLTNPNFNTADARDKHKNEVWARIQEFCITKTKFEVTELLSKAGVPVGPVLSTKEIMTDPHNYDGNTLVKIDQGGKIGEFVTVGVPFTMSNYQPVYGPCPDLGGNTAEVLKSYGYTDQQIAEFAKNGTTSPMPKETSAPDKKA</sequence>
<keyword evidence="2 3" id="KW-0808">Transferase</keyword>
<dbReference type="PANTHER" id="PTHR48207">
    <property type="entry name" value="SUCCINATE--HYDROXYMETHYLGLUTARATE COA-TRANSFERASE"/>
    <property type="match status" value="1"/>
</dbReference>
<dbReference type="AlphaFoldDB" id="A0A4Z0V431"/>
<dbReference type="NCBIfam" id="NF003809">
    <property type="entry name" value="PRK05398.1"/>
    <property type="match status" value="1"/>
</dbReference>
<proteinExistence type="predicted"/>
<dbReference type="Pfam" id="PF02515">
    <property type="entry name" value="CoA_transf_3"/>
    <property type="match status" value="1"/>
</dbReference>
<evidence type="ECO:0000313" key="3">
    <source>
        <dbReference type="EMBL" id="TGG36546.1"/>
    </source>
</evidence>
<dbReference type="PANTHER" id="PTHR48207:SF3">
    <property type="entry name" value="SUCCINATE--HYDROXYMETHYLGLUTARATE COA-TRANSFERASE"/>
    <property type="match status" value="1"/>
</dbReference>
<dbReference type="Proteomes" id="UP000297635">
    <property type="component" value="Unassembled WGS sequence"/>
</dbReference>
<dbReference type="InterPro" id="IPR023606">
    <property type="entry name" value="CoA-Trfase_III_dom_1_sf"/>
</dbReference>
<evidence type="ECO:0000256" key="1">
    <source>
        <dbReference type="ARBA" id="ARBA00018252"/>
    </source>
</evidence>
<dbReference type="Gene3D" id="3.40.50.10540">
    <property type="entry name" value="Crotonobetainyl-coa:carnitine coa-transferase, domain 1"/>
    <property type="match status" value="1"/>
</dbReference>
<keyword evidence="4" id="KW-1185">Reference proteome</keyword>